<proteinExistence type="predicted"/>
<keyword evidence="2" id="KW-1185">Reference proteome</keyword>
<name>A0ACB0Y507_MELEN</name>
<organism evidence="1 2">
    <name type="scientific">Meloidogyne enterolobii</name>
    <name type="common">Root-knot nematode worm</name>
    <name type="synonym">Meloidogyne mayaguensis</name>
    <dbReference type="NCBI Taxonomy" id="390850"/>
    <lineage>
        <taxon>Eukaryota</taxon>
        <taxon>Metazoa</taxon>
        <taxon>Ecdysozoa</taxon>
        <taxon>Nematoda</taxon>
        <taxon>Chromadorea</taxon>
        <taxon>Rhabditida</taxon>
        <taxon>Tylenchina</taxon>
        <taxon>Tylenchomorpha</taxon>
        <taxon>Tylenchoidea</taxon>
        <taxon>Meloidogynidae</taxon>
        <taxon>Meloidogyninae</taxon>
        <taxon>Meloidogyne</taxon>
    </lineage>
</organism>
<reference evidence="1" key="1">
    <citation type="submission" date="2023-11" db="EMBL/GenBank/DDBJ databases">
        <authorList>
            <person name="Poullet M."/>
        </authorList>
    </citation>
    <scope>NUCLEOTIDE SEQUENCE</scope>
    <source>
        <strain evidence="1">E1834</strain>
    </source>
</reference>
<gene>
    <name evidence="1" type="ORF">MENTE1834_LOCUS7758</name>
</gene>
<accession>A0ACB0Y507</accession>
<protein>
    <submittedName>
        <fullName evidence="1">Uncharacterized protein</fullName>
    </submittedName>
</protein>
<dbReference type="EMBL" id="CAVMJV010000005">
    <property type="protein sequence ID" value="CAK5032171.1"/>
    <property type="molecule type" value="Genomic_DNA"/>
</dbReference>
<sequence length="54" mass="6101">MIGSEILFIDIMLHKVNKFSGSGNLFDLWIKKNIPNCYNLLQGHVVCLLAVLLN</sequence>
<evidence type="ECO:0000313" key="1">
    <source>
        <dbReference type="EMBL" id="CAK5032171.1"/>
    </source>
</evidence>
<evidence type="ECO:0000313" key="2">
    <source>
        <dbReference type="Proteomes" id="UP001497535"/>
    </source>
</evidence>
<dbReference type="Proteomes" id="UP001497535">
    <property type="component" value="Unassembled WGS sequence"/>
</dbReference>
<comment type="caution">
    <text evidence="1">The sequence shown here is derived from an EMBL/GenBank/DDBJ whole genome shotgun (WGS) entry which is preliminary data.</text>
</comment>